<keyword evidence="2" id="KW-1185">Reference proteome</keyword>
<reference evidence="1 2" key="1">
    <citation type="submission" date="2024-02" db="EMBL/GenBank/DDBJ databases">
        <authorList>
            <person name="Chen Y."/>
            <person name="Shah S."/>
            <person name="Dougan E. K."/>
            <person name="Thang M."/>
            <person name="Chan C."/>
        </authorList>
    </citation>
    <scope>NUCLEOTIDE SEQUENCE [LARGE SCALE GENOMIC DNA]</scope>
</reference>
<protein>
    <submittedName>
        <fullName evidence="1">Uncharacterized protein</fullName>
    </submittedName>
</protein>
<evidence type="ECO:0000313" key="2">
    <source>
        <dbReference type="Proteomes" id="UP001642464"/>
    </source>
</evidence>
<dbReference type="Proteomes" id="UP001642464">
    <property type="component" value="Unassembled WGS sequence"/>
</dbReference>
<evidence type="ECO:0000313" key="1">
    <source>
        <dbReference type="EMBL" id="CAK8990578.1"/>
    </source>
</evidence>
<gene>
    <name evidence="1" type="ORF">SCF082_LOCUS2296</name>
</gene>
<accession>A0ABP0HLB3</accession>
<organism evidence="1 2">
    <name type="scientific">Durusdinium trenchii</name>
    <dbReference type="NCBI Taxonomy" id="1381693"/>
    <lineage>
        <taxon>Eukaryota</taxon>
        <taxon>Sar</taxon>
        <taxon>Alveolata</taxon>
        <taxon>Dinophyceae</taxon>
        <taxon>Suessiales</taxon>
        <taxon>Symbiodiniaceae</taxon>
        <taxon>Durusdinium</taxon>
    </lineage>
</organism>
<dbReference type="EMBL" id="CAXAMM010001114">
    <property type="protein sequence ID" value="CAK8990578.1"/>
    <property type="molecule type" value="Genomic_DNA"/>
</dbReference>
<name>A0ABP0HLB3_9DINO</name>
<comment type="caution">
    <text evidence="1">The sequence shown here is derived from an EMBL/GenBank/DDBJ whole genome shotgun (WGS) entry which is preliminary data.</text>
</comment>
<proteinExistence type="predicted"/>
<sequence length="433" mass="47975">MACRIAAIPARDCASRRSSRTSSGIAASKSVSYASDYSEIHAVSDTDGDDIDDDVEFLQSALRQCKWMGLAQFAMIPLVFLLAKLQCTRLTLALVIAEVLLSLIAQVRARKEVADWVCEHAHNGWQKHVEAVTSWKSVGILPLHELLVYFGTLTEALDPAMDAWTAANSETMCTLSVQEKFAAAWEPIPMVGHTIGSIGLPRVLLVFVCVSSMGQVYQFLRLNAKAFARVEAARELLPSDDLRAHRRWHIWIFLSHMTDVGGLMLLQDVFLQLVQVEIGLCDTIWPVPDRNTSFRWKIILEALPALWLQISLLSLTWESATTFSLVVTFVSLGCSYVNILKHLLLVLQCLRAEASILFETGDWWRPPEALQKKAGSQGKYNCTLLSLFLLGVFTILTCSIRLTGVWICSTHILNLSSGCVAVAPPSRSGISRT</sequence>